<dbReference type="EMBL" id="CP109109">
    <property type="protein sequence ID" value="WSC00102.1"/>
    <property type="molecule type" value="Genomic_DNA"/>
</dbReference>
<gene>
    <name evidence="1" type="ORF">OG835_25960</name>
</gene>
<reference evidence="1" key="1">
    <citation type="submission" date="2022-10" db="EMBL/GenBank/DDBJ databases">
        <title>The complete genomes of actinobacterial strains from the NBC collection.</title>
        <authorList>
            <person name="Joergensen T.S."/>
            <person name="Alvarez Arevalo M."/>
            <person name="Sterndorff E.B."/>
            <person name="Faurdal D."/>
            <person name="Vuksanovic O."/>
            <person name="Mourched A.-S."/>
            <person name="Charusanti P."/>
            <person name="Shaw S."/>
            <person name="Blin K."/>
            <person name="Weber T."/>
        </authorList>
    </citation>
    <scope>NUCLEOTIDE SEQUENCE</scope>
    <source>
        <strain evidence="1">NBC 01771</strain>
    </source>
</reference>
<keyword evidence="2" id="KW-1185">Reference proteome</keyword>
<accession>A0ACD4ZQL7</accession>
<protein>
    <submittedName>
        <fullName evidence="1">WhiB family transcriptional regulator</fullName>
    </submittedName>
</protein>
<organism evidence="1 2">
    <name type="scientific">Streptomyces scopuliridis</name>
    <dbReference type="NCBI Taxonomy" id="452529"/>
    <lineage>
        <taxon>Bacteria</taxon>
        <taxon>Bacillati</taxon>
        <taxon>Actinomycetota</taxon>
        <taxon>Actinomycetes</taxon>
        <taxon>Kitasatosporales</taxon>
        <taxon>Streptomycetaceae</taxon>
        <taxon>Streptomyces</taxon>
    </lineage>
</organism>
<name>A0ACD4ZQL7_9ACTN</name>
<dbReference type="Proteomes" id="UP001348369">
    <property type="component" value="Chromosome"/>
</dbReference>
<proteinExistence type="predicted"/>
<evidence type="ECO:0000313" key="2">
    <source>
        <dbReference type="Proteomes" id="UP001348369"/>
    </source>
</evidence>
<evidence type="ECO:0000313" key="1">
    <source>
        <dbReference type="EMBL" id="WSC00102.1"/>
    </source>
</evidence>
<sequence>MIVSPPSWMANALCAETDPDLFYPEKGVTSAPAREICMGCPVRTDCLNHALTVPETQGVWGGMSARQRGQLRRKTAGAEDEQDAA</sequence>